<sequence length="198" mass="22196">MTGPQHHLLVWCFSKSLNTPLPGKQLDLPSIARMIWESNWESFTPSNEAYMNSFMMKPASTLEQVQEQLNEVKDRLHRSSEAENALLSAALSSLPRTCTLSKPVSGQPDISQMGLGRFCVEFLEFPGNRDLRPLEGDESQEALKTFMSPGSVITTKAAWSFTDSEDAAMKYSARRRARTWSCGMGDDSVRDGSVDRRR</sequence>
<gene>
    <name evidence="1" type="ORF">Moror_9562</name>
</gene>
<evidence type="ECO:0000313" key="2">
    <source>
        <dbReference type="Proteomes" id="UP000017559"/>
    </source>
</evidence>
<dbReference type="Proteomes" id="UP000017559">
    <property type="component" value="Unassembled WGS sequence"/>
</dbReference>
<dbReference type="STRING" id="1381753.V2XE96"/>
<dbReference type="EMBL" id="AWSO01000377">
    <property type="protein sequence ID" value="ESK91116.1"/>
    <property type="molecule type" value="Genomic_DNA"/>
</dbReference>
<keyword evidence="2" id="KW-1185">Reference proteome</keyword>
<dbReference type="HOGENOM" id="CLU_1378460_0_0_1"/>
<evidence type="ECO:0000313" key="1">
    <source>
        <dbReference type="EMBL" id="ESK91116.1"/>
    </source>
</evidence>
<protein>
    <submittedName>
        <fullName evidence="1">Uncharacterized protein</fullName>
    </submittedName>
</protein>
<proteinExistence type="predicted"/>
<dbReference type="AlphaFoldDB" id="V2XE96"/>
<accession>V2XE96</accession>
<name>V2XE96_MONRO</name>
<reference evidence="1 2" key="1">
    <citation type="journal article" date="2014" name="BMC Genomics">
        <title>Genome and secretome analysis of the hemibiotrophic fungal pathogen, Moniliophthora roreri, which causes frosty pod rot disease of cacao: mechanisms of the biotrophic and necrotrophic phases.</title>
        <authorList>
            <person name="Meinhardt L.W."/>
            <person name="Costa G.G.L."/>
            <person name="Thomazella D.P.T."/>
            <person name="Teixeira P.J.P.L."/>
            <person name="Carazzolle M.F."/>
            <person name="Schuster S.C."/>
            <person name="Carlson J.E."/>
            <person name="Guiltinan M.J."/>
            <person name="Mieczkowski P."/>
            <person name="Farmer A."/>
            <person name="Ramaraj T."/>
            <person name="Crozier J."/>
            <person name="Davis R.E."/>
            <person name="Shao J."/>
            <person name="Melnick R.L."/>
            <person name="Pereira G.A.G."/>
            <person name="Bailey B.A."/>
        </authorList>
    </citation>
    <scope>NUCLEOTIDE SEQUENCE [LARGE SCALE GENOMIC DNA]</scope>
    <source>
        <strain evidence="1 2">MCA 2997</strain>
    </source>
</reference>
<comment type="caution">
    <text evidence="1">The sequence shown here is derived from an EMBL/GenBank/DDBJ whole genome shotgun (WGS) entry which is preliminary data.</text>
</comment>
<dbReference type="KEGG" id="mrr:Moror_9562"/>
<organism evidence="1 2">
    <name type="scientific">Moniliophthora roreri (strain MCA 2997)</name>
    <name type="common">Cocoa frosty pod rot fungus</name>
    <name type="synonym">Crinipellis roreri</name>
    <dbReference type="NCBI Taxonomy" id="1381753"/>
    <lineage>
        <taxon>Eukaryota</taxon>
        <taxon>Fungi</taxon>
        <taxon>Dikarya</taxon>
        <taxon>Basidiomycota</taxon>
        <taxon>Agaricomycotina</taxon>
        <taxon>Agaricomycetes</taxon>
        <taxon>Agaricomycetidae</taxon>
        <taxon>Agaricales</taxon>
        <taxon>Marasmiineae</taxon>
        <taxon>Marasmiaceae</taxon>
        <taxon>Moniliophthora</taxon>
    </lineage>
</organism>
<dbReference type="OrthoDB" id="5364250at2759"/>